<gene>
    <name evidence="2" type="ORF">C6Y53_17405</name>
</gene>
<dbReference type="RefSeq" id="WP_106473606.1">
    <property type="nucleotide sequence ID" value="NZ_CP027665.1"/>
</dbReference>
<dbReference type="Pfam" id="PF03432">
    <property type="entry name" value="Relaxase"/>
    <property type="match status" value="1"/>
</dbReference>
<dbReference type="EMBL" id="CP027665">
    <property type="protein sequence ID" value="AVO39297.1"/>
    <property type="molecule type" value="Genomic_DNA"/>
</dbReference>
<evidence type="ECO:0000259" key="1">
    <source>
        <dbReference type="Pfam" id="PF03432"/>
    </source>
</evidence>
<protein>
    <submittedName>
        <fullName evidence="2">Relaxase/mobilization nuclease domain-containing protein</fullName>
    </submittedName>
</protein>
<dbReference type="AlphaFoldDB" id="A0A2S0MU23"/>
<reference evidence="3" key="1">
    <citation type="submission" date="2018-03" db="EMBL/GenBank/DDBJ databases">
        <title>Genomic analysis of the strain SH-1 isolated from shrimp intestine.</title>
        <authorList>
            <person name="Kim Y.-S."/>
            <person name="Kim S.-E."/>
            <person name="Kim K.-H."/>
        </authorList>
    </citation>
    <scope>NUCLEOTIDE SEQUENCE [LARGE SCALE GENOMIC DNA]</scope>
    <source>
        <strain evidence="3">SH-1</strain>
    </source>
</reference>
<sequence>MARNSAVAAVQEAFFDRDWSRIRGNVPRARAKQMARAAMGHSPAIFKAIRDGGTHNKAQLRNQLEYLTTKSSFIIDSRGTYDGQSVLSAKEIEQVTRRFSAQWNEGFHPKLGHTSHLLMAFPIGTRGEDVAEITREICERFFQGDGSHFDYIAAVHEDRDHPHAHIVLNRRSKDGEFFFLKEGHHFNYDSFREAMVEVSDRYGLRLEATRKLERGITTKRPSDVDQRRAEATGQKLTERERVGPELDRALVEVAQNALLYRGLAAEASRENQHDIAAALDKAAKLLAQGKSLEADGKVYGMAEEQHSFDEVVDSFHDKLNQAERIVADAPVERRVALEHELNDIYRSLSHLSPIGTQSHTLLEDASKSGIYSAANIRAEAQGALQDPALAERLQKALKGTGIDAQDVTRRVEIGAGNAALERQWLGQDLKAIAEKEGFDLSRADELEKAIDRLDQVHSDLGRVLADVEVLKDSGAVEADRQESMVDRLPPTTADILSRLRDDPTAEPFRSDLERETLRAELEDLVGEENTPDLAIGDETALEEHIEDRLDRLYAAKAYLQSDAALASSVGMEHVLDEIANEEIDARRERHVDSDGEKGVTHG</sequence>
<evidence type="ECO:0000313" key="2">
    <source>
        <dbReference type="EMBL" id="AVO39297.1"/>
    </source>
</evidence>
<feature type="domain" description="MobA/VirD2-like nuclease" evidence="1">
    <location>
        <begin position="90"/>
        <end position="204"/>
    </location>
</feature>
<proteinExistence type="predicted"/>
<dbReference type="InterPro" id="IPR005094">
    <property type="entry name" value="Endonuclease_MobA/VirD2"/>
</dbReference>
<accession>A0A2S0MU23</accession>
<name>A0A2S0MU23_9RHOB</name>
<dbReference type="KEGG" id="thas:C6Y53_17405"/>
<keyword evidence="3" id="KW-1185">Reference proteome</keyword>
<organism evidence="2 3">
    <name type="scientific">Pukyongiella litopenaei</name>
    <dbReference type="NCBI Taxonomy" id="2605946"/>
    <lineage>
        <taxon>Bacteria</taxon>
        <taxon>Pseudomonadati</taxon>
        <taxon>Pseudomonadota</taxon>
        <taxon>Alphaproteobacteria</taxon>
        <taxon>Rhodobacterales</taxon>
        <taxon>Paracoccaceae</taxon>
        <taxon>Pukyongiella</taxon>
    </lineage>
</organism>
<evidence type="ECO:0000313" key="3">
    <source>
        <dbReference type="Proteomes" id="UP000237655"/>
    </source>
</evidence>
<dbReference type="Proteomes" id="UP000237655">
    <property type="component" value="Chromosome"/>
</dbReference>